<evidence type="ECO:0000313" key="2">
    <source>
        <dbReference type="Proteomes" id="UP000179807"/>
    </source>
</evidence>
<reference evidence="1" key="1">
    <citation type="submission" date="2016-10" db="EMBL/GenBank/DDBJ databases">
        <authorList>
            <person name="Benchimol M."/>
            <person name="Almeida L.G."/>
            <person name="Vasconcelos A.T."/>
            <person name="Perreira-Neves A."/>
            <person name="Rosa I.A."/>
            <person name="Tasca T."/>
            <person name="Bogo M.R."/>
            <person name="de Souza W."/>
        </authorList>
    </citation>
    <scope>NUCLEOTIDE SEQUENCE [LARGE SCALE GENOMIC DNA]</scope>
    <source>
        <strain evidence="1">K</strain>
    </source>
</reference>
<comment type="caution">
    <text evidence="1">The sequence shown here is derived from an EMBL/GenBank/DDBJ whole genome shotgun (WGS) entry which is preliminary data.</text>
</comment>
<gene>
    <name evidence="1" type="ORF">TRFO_42719</name>
</gene>
<dbReference type="Proteomes" id="UP000179807">
    <property type="component" value="Unassembled WGS sequence"/>
</dbReference>
<dbReference type="AlphaFoldDB" id="A0A1J4KZP1"/>
<dbReference type="EMBL" id="MLAK01000275">
    <property type="protein sequence ID" value="OHT15061.1"/>
    <property type="molecule type" value="Genomic_DNA"/>
</dbReference>
<evidence type="ECO:0000313" key="1">
    <source>
        <dbReference type="EMBL" id="OHT15061.1"/>
    </source>
</evidence>
<protein>
    <submittedName>
        <fullName evidence="1">Uncharacterized protein</fullName>
    </submittedName>
</protein>
<proteinExistence type="predicted"/>
<accession>A0A1J4KZP1</accession>
<name>A0A1J4KZP1_9EUKA</name>
<sequence>MITGFLKIRIKLKICDLKNYSMFVIIQKEKMQKEAWIRSSIHSPRRTQKSSPEIIQPRINAPVSSAVVSPSPRTLKANPIGSNLNGHRQSGSIHAAKNPLSLRPNNSSLRMSMPILNKQAGIPSMSTAPALNSLAEVIPPPKKHHHKKRRSKSHIDPDVVPHVQDILAEIENREKYSISQQHSTPLVTMIDDSLLGDDIA</sequence>
<organism evidence="1 2">
    <name type="scientific">Tritrichomonas foetus</name>
    <dbReference type="NCBI Taxonomy" id="1144522"/>
    <lineage>
        <taxon>Eukaryota</taxon>
        <taxon>Metamonada</taxon>
        <taxon>Parabasalia</taxon>
        <taxon>Tritrichomonadida</taxon>
        <taxon>Tritrichomonadidae</taxon>
        <taxon>Tritrichomonas</taxon>
    </lineage>
</organism>
<dbReference type="VEuPathDB" id="TrichDB:TRFO_42719"/>
<dbReference type="RefSeq" id="XP_068368197.1">
    <property type="nucleotide sequence ID" value="XM_068514457.1"/>
</dbReference>
<keyword evidence="2" id="KW-1185">Reference proteome</keyword>
<dbReference type="GeneID" id="94849161"/>